<feature type="region of interest" description="Disordered" evidence="2">
    <location>
        <begin position="894"/>
        <end position="932"/>
    </location>
</feature>
<evidence type="ECO:0000256" key="2">
    <source>
        <dbReference type="SAM" id="MobiDB-lite"/>
    </source>
</evidence>
<feature type="transmembrane region" description="Helical" evidence="3">
    <location>
        <begin position="658"/>
        <end position="677"/>
    </location>
</feature>
<evidence type="ECO:0000313" key="5">
    <source>
        <dbReference type="EMBL" id="KAL2785415.1"/>
    </source>
</evidence>
<accession>A0ABR4FQ87</accession>
<feature type="transmembrane region" description="Helical" evidence="3">
    <location>
        <begin position="836"/>
        <end position="854"/>
    </location>
</feature>
<dbReference type="EMBL" id="JBFTWV010000145">
    <property type="protein sequence ID" value="KAL2785415.1"/>
    <property type="molecule type" value="Genomic_DNA"/>
</dbReference>
<evidence type="ECO:0000256" key="1">
    <source>
        <dbReference type="ARBA" id="ARBA00004141"/>
    </source>
</evidence>
<comment type="subcellular location">
    <subcellularLocation>
        <location evidence="1">Membrane</location>
        <topology evidence="1">Multi-pass membrane protein</topology>
    </subcellularLocation>
</comment>
<keyword evidence="6" id="KW-1185">Reference proteome</keyword>
<dbReference type="Pfam" id="PF07690">
    <property type="entry name" value="MFS_1"/>
    <property type="match status" value="1"/>
</dbReference>
<keyword evidence="3" id="KW-0472">Membrane</keyword>
<sequence length="932" mass="102543">MGKIQLPPSPSLPATSGPSASADDDLDLPTYDEVAANPQLTIPQPYRDNPLAPPERDHTIPGGIPYLSARQNTRLSNAATLLPSFSSSIETLETFVERQIRLPPRPCLIIRGTHNESRKNGNETKSETVTDFDFRIDLTRTLLRLCPNGEAAPDSNWSYTAVISDNDGLKAYRGTRWKTRKSKAKIGRIALPERDGDAQSVVDGGEGERLMALDVDLENGEAMPGLKGWCERYCNDPASVKSFTYRRNLHGFNLEPMRKSLTDHIRSTGYQGHISITHTLSNGLVTIYSPHWINTLRNNRFVYWLCIILQLWILTWPVIWLIERRYDVVRSEWHSSRCVPDPTPENPGRGKKIYAGGFDEATAAEMWAPVVREAAFQGRCNGEFLGGEEIEQLKRAGEERRQARNSQAGDLISRGQSALNIMGIRNIGGVNVTGAWGGDRSSANTEPQERNAPASPIEIPTSIPAAETPSPATKLHNIVLRTLLWTPPSCRYNPNSPPSFSIPLNLLFAFAGTFTVANLYYAQPLLDLLAEYFNISQERASLIPTCSQAGYAAGLIFICPMGDIVRRRPFVLLLTFVTATMWIGLCFTDQYGVFLALSFLTSITTVTPQIMLPLVGDLAPANRRATAISIVSSGLVLGLLFARLLSGIIASTSSWRNIYFLSLGLQYLIFILLWAFMPDYPRTNEDISYFRILISIFGLFGKHPVLVQATIMGILCSSAFTSFWTTLTFLLSGKPYEYSTLTIGLFSIAGLTPMIFNPIYSRYIIDKYTTQFSITISLLVTMAGIAIGAYTGLHTVAGPILHAALLDFGLQATMIANRAAIYAVAPKARNRVNTGYMVGVFVGQLMGTAVGNRVYAQKGWVVSGSVSLGMVGGALIVGLSRGPRERGWVGWSGGWQWRRGEHPGPTAQSRSEGQGQGQMENENLGRQQKEGI</sequence>
<feature type="transmembrane region" description="Helical" evidence="3">
    <location>
        <begin position="593"/>
        <end position="615"/>
    </location>
</feature>
<protein>
    <submittedName>
        <fullName evidence="5">Major facilitator superfamily domain-containing protein</fullName>
    </submittedName>
</protein>
<dbReference type="PANTHER" id="PTHR42910:SF1">
    <property type="entry name" value="MAJOR FACILITATOR SUPERFAMILY (MFS) PROFILE DOMAIN-CONTAINING PROTEIN"/>
    <property type="match status" value="1"/>
</dbReference>
<dbReference type="InterPro" id="IPR011701">
    <property type="entry name" value="MFS"/>
</dbReference>
<feature type="compositionally biased region" description="Polar residues" evidence="2">
    <location>
        <begin position="906"/>
        <end position="926"/>
    </location>
</feature>
<feature type="transmembrane region" description="Helical" evidence="3">
    <location>
        <begin position="502"/>
        <end position="521"/>
    </location>
</feature>
<feature type="transmembrane region" description="Helical" evidence="3">
    <location>
        <begin position="740"/>
        <end position="760"/>
    </location>
</feature>
<feature type="transmembrane region" description="Helical" evidence="3">
    <location>
        <begin position="570"/>
        <end position="587"/>
    </location>
</feature>
<dbReference type="InterPro" id="IPR020846">
    <property type="entry name" value="MFS_dom"/>
</dbReference>
<feature type="region of interest" description="Disordered" evidence="2">
    <location>
        <begin position="438"/>
        <end position="466"/>
    </location>
</feature>
<feature type="transmembrane region" description="Helical" evidence="3">
    <location>
        <begin position="799"/>
        <end position="824"/>
    </location>
</feature>
<keyword evidence="3" id="KW-0812">Transmembrane</keyword>
<evidence type="ECO:0000313" key="6">
    <source>
        <dbReference type="Proteomes" id="UP001610563"/>
    </source>
</evidence>
<evidence type="ECO:0000256" key="3">
    <source>
        <dbReference type="SAM" id="Phobius"/>
    </source>
</evidence>
<feature type="transmembrane region" description="Helical" evidence="3">
    <location>
        <begin position="301"/>
        <end position="322"/>
    </location>
</feature>
<gene>
    <name evidence="5" type="ORF">BJX66DRAFT_343113</name>
</gene>
<feature type="transmembrane region" description="Helical" evidence="3">
    <location>
        <begin position="860"/>
        <end position="879"/>
    </location>
</feature>
<dbReference type="CDD" id="cd17324">
    <property type="entry name" value="MFS_NepI_like"/>
    <property type="match status" value="1"/>
</dbReference>
<dbReference type="SUPFAM" id="SSF103473">
    <property type="entry name" value="MFS general substrate transporter"/>
    <property type="match status" value="1"/>
</dbReference>
<reference evidence="5 6" key="1">
    <citation type="submission" date="2024-07" db="EMBL/GenBank/DDBJ databases">
        <title>Section-level genome sequencing and comparative genomics of Aspergillus sections Usti and Cavernicolus.</title>
        <authorList>
            <consortium name="Lawrence Berkeley National Laboratory"/>
            <person name="Nybo J.L."/>
            <person name="Vesth T.C."/>
            <person name="Theobald S."/>
            <person name="Frisvad J.C."/>
            <person name="Larsen T.O."/>
            <person name="Kjaerboelling I."/>
            <person name="Rothschild-Mancinelli K."/>
            <person name="Lyhne E.K."/>
            <person name="Kogle M.E."/>
            <person name="Barry K."/>
            <person name="Clum A."/>
            <person name="Na H."/>
            <person name="Ledsgaard L."/>
            <person name="Lin J."/>
            <person name="Lipzen A."/>
            <person name="Kuo A."/>
            <person name="Riley R."/>
            <person name="Mondo S."/>
            <person name="Labutti K."/>
            <person name="Haridas S."/>
            <person name="Pangalinan J."/>
            <person name="Salamov A.A."/>
            <person name="Simmons B.A."/>
            <person name="Magnuson J.K."/>
            <person name="Chen J."/>
            <person name="Drula E."/>
            <person name="Henrissat B."/>
            <person name="Wiebenga A."/>
            <person name="Lubbers R.J."/>
            <person name="Gomes A.C."/>
            <person name="Makela M.R."/>
            <person name="Stajich J."/>
            <person name="Grigoriev I.V."/>
            <person name="Mortensen U.H."/>
            <person name="De Vries R.P."/>
            <person name="Baker S.E."/>
            <person name="Andersen M.R."/>
        </authorList>
    </citation>
    <scope>NUCLEOTIDE SEQUENCE [LARGE SCALE GENOMIC DNA]</scope>
    <source>
        <strain evidence="5 6">CBS 209.92</strain>
    </source>
</reference>
<proteinExistence type="predicted"/>
<evidence type="ECO:0000259" key="4">
    <source>
        <dbReference type="PROSITE" id="PS50850"/>
    </source>
</evidence>
<feature type="transmembrane region" description="Helical" evidence="3">
    <location>
        <begin position="772"/>
        <end position="793"/>
    </location>
</feature>
<organism evidence="5 6">
    <name type="scientific">Aspergillus keveii</name>
    <dbReference type="NCBI Taxonomy" id="714993"/>
    <lineage>
        <taxon>Eukaryota</taxon>
        <taxon>Fungi</taxon>
        <taxon>Dikarya</taxon>
        <taxon>Ascomycota</taxon>
        <taxon>Pezizomycotina</taxon>
        <taxon>Eurotiomycetes</taxon>
        <taxon>Eurotiomycetidae</taxon>
        <taxon>Eurotiales</taxon>
        <taxon>Aspergillaceae</taxon>
        <taxon>Aspergillus</taxon>
        <taxon>Aspergillus subgen. Nidulantes</taxon>
    </lineage>
</organism>
<dbReference type="PANTHER" id="PTHR42910">
    <property type="entry name" value="TRANSPORTER SCO4007-RELATED"/>
    <property type="match status" value="1"/>
</dbReference>
<keyword evidence="3" id="KW-1133">Transmembrane helix</keyword>
<dbReference type="PROSITE" id="PS50850">
    <property type="entry name" value="MFS"/>
    <property type="match status" value="1"/>
</dbReference>
<feature type="region of interest" description="Disordered" evidence="2">
    <location>
        <begin position="1"/>
        <end position="56"/>
    </location>
</feature>
<name>A0ABR4FQ87_9EURO</name>
<feature type="transmembrane region" description="Helical" evidence="3">
    <location>
        <begin position="627"/>
        <end position="646"/>
    </location>
</feature>
<feature type="transmembrane region" description="Helical" evidence="3">
    <location>
        <begin position="689"/>
        <end position="720"/>
    </location>
</feature>
<dbReference type="InterPro" id="IPR036259">
    <property type="entry name" value="MFS_trans_sf"/>
</dbReference>
<comment type="caution">
    <text evidence="5">The sequence shown here is derived from an EMBL/GenBank/DDBJ whole genome shotgun (WGS) entry which is preliminary data.</text>
</comment>
<dbReference type="Gene3D" id="1.20.1250.20">
    <property type="entry name" value="MFS general substrate transporter like domains"/>
    <property type="match status" value="1"/>
</dbReference>
<feature type="domain" description="Major facilitator superfamily (MFS) profile" evidence="4">
    <location>
        <begin position="504"/>
        <end position="881"/>
    </location>
</feature>
<dbReference type="Proteomes" id="UP001610563">
    <property type="component" value="Unassembled WGS sequence"/>
</dbReference>